<keyword evidence="5" id="KW-1185">Reference proteome</keyword>
<dbReference type="Proteomes" id="UP000319852">
    <property type="component" value="Chromosome"/>
</dbReference>
<dbReference type="RefSeq" id="WP_145059449.1">
    <property type="nucleotide sequence ID" value="NZ_CP036263.1"/>
</dbReference>
<feature type="chain" id="PRO_5021711157" description="Outer membrane protein beta-barrel domain-containing protein" evidence="2">
    <location>
        <begin position="28"/>
        <end position="300"/>
    </location>
</feature>
<gene>
    <name evidence="4" type="ORF">HG15A2_16350</name>
</gene>
<dbReference type="SUPFAM" id="SSF56925">
    <property type="entry name" value="OMPA-like"/>
    <property type="match status" value="1"/>
</dbReference>
<evidence type="ECO:0000313" key="4">
    <source>
        <dbReference type="EMBL" id="QDS98361.1"/>
    </source>
</evidence>
<organism evidence="4 5">
    <name type="scientific">Adhaeretor mobilis</name>
    <dbReference type="NCBI Taxonomy" id="1930276"/>
    <lineage>
        <taxon>Bacteria</taxon>
        <taxon>Pseudomonadati</taxon>
        <taxon>Planctomycetota</taxon>
        <taxon>Planctomycetia</taxon>
        <taxon>Pirellulales</taxon>
        <taxon>Lacipirellulaceae</taxon>
        <taxon>Adhaeretor</taxon>
    </lineage>
</organism>
<dbReference type="OrthoDB" id="251906at2"/>
<dbReference type="KEGG" id="amob:HG15A2_16350"/>
<accession>A0A517MU00</accession>
<dbReference type="EMBL" id="CP036263">
    <property type="protein sequence ID" value="QDS98361.1"/>
    <property type="molecule type" value="Genomic_DNA"/>
</dbReference>
<feature type="domain" description="Outer membrane protein beta-barrel" evidence="3">
    <location>
        <begin position="142"/>
        <end position="278"/>
    </location>
</feature>
<evidence type="ECO:0000313" key="5">
    <source>
        <dbReference type="Proteomes" id="UP000319852"/>
    </source>
</evidence>
<dbReference type="AlphaFoldDB" id="A0A517MU00"/>
<keyword evidence="1 2" id="KW-0732">Signal</keyword>
<evidence type="ECO:0000256" key="2">
    <source>
        <dbReference type="SAM" id="SignalP"/>
    </source>
</evidence>
<proteinExistence type="predicted"/>
<feature type="signal peptide" evidence="2">
    <location>
        <begin position="1"/>
        <end position="27"/>
    </location>
</feature>
<dbReference type="InterPro" id="IPR027385">
    <property type="entry name" value="Beta-barrel_OMP"/>
</dbReference>
<reference evidence="4 5" key="1">
    <citation type="submission" date="2019-02" db="EMBL/GenBank/DDBJ databases">
        <title>Deep-cultivation of Planctomycetes and their phenomic and genomic characterization uncovers novel biology.</title>
        <authorList>
            <person name="Wiegand S."/>
            <person name="Jogler M."/>
            <person name="Boedeker C."/>
            <person name="Pinto D."/>
            <person name="Vollmers J."/>
            <person name="Rivas-Marin E."/>
            <person name="Kohn T."/>
            <person name="Peeters S.H."/>
            <person name="Heuer A."/>
            <person name="Rast P."/>
            <person name="Oberbeckmann S."/>
            <person name="Bunk B."/>
            <person name="Jeske O."/>
            <person name="Meyerdierks A."/>
            <person name="Storesund J.E."/>
            <person name="Kallscheuer N."/>
            <person name="Luecker S."/>
            <person name="Lage O.M."/>
            <person name="Pohl T."/>
            <person name="Merkel B.J."/>
            <person name="Hornburger P."/>
            <person name="Mueller R.-W."/>
            <person name="Bruemmer F."/>
            <person name="Labrenz M."/>
            <person name="Spormann A.M."/>
            <person name="Op den Camp H."/>
            <person name="Overmann J."/>
            <person name="Amann R."/>
            <person name="Jetten M.S.M."/>
            <person name="Mascher T."/>
            <person name="Medema M.H."/>
            <person name="Devos D.P."/>
            <person name="Kaster A.-K."/>
            <person name="Ovreas L."/>
            <person name="Rohde M."/>
            <person name="Galperin M.Y."/>
            <person name="Jogler C."/>
        </authorList>
    </citation>
    <scope>NUCLEOTIDE SEQUENCE [LARGE SCALE GENOMIC DNA]</scope>
    <source>
        <strain evidence="4 5">HG15A2</strain>
    </source>
</reference>
<evidence type="ECO:0000259" key="3">
    <source>
        <dbReference type="Pfam" id="PF13505"/>
    </source>
</evidence>
<dbReference type="Gene3D" id="2.40.160.20">
    <property type="match status" value="1"/>
</dbReference>
<name>A0A517MU00_9BACT</name>
<dbReference type="Pfam" id="PF13505">
    <property type="entry name" value="OMP_b-brl"/>
    <property type="match status" value="1"/>
</dbReference>
<evidence type="ECO:0000256" key="1">
    <source>
        <dbReference type="ARBA" id="ARBA00022729"/>
    </source>
</evidence>
<dbReference type="InterPro" id="IPR011250">
    <property type="entry name" value="OMP/PagP_B-barrel"/>
</dbReference>
<protein>
    <recommendedName>
        <fullName evidence="3">Outer membrane protein beta-barrel domain-containing protein</fullName>
    </recommendedName>
</protein>
<sequence precursor="true">MGQLLLRRFCLMLLSLAVWLECCPCVAQQAPLPSLVSGPEIVPYEESGYEEPGSNEQDVECVGCDSFGDDFGYDEEMAMHWDEPLWRPFDVLRDLGFRHSSTHGRHIGRGVPLERSSWLNRPYHVDYFIGPLLSDDLVAGSVGQSDGVFSGFRIGWDFDYYWGIQGRLGWSDPEIQTPDTTANPRSGNYFVGDVDLLYYPWGDTKVRPYMLLGVGMAEVGSINNDGTGNEVTLLGMPFGAGIEFPQTPWLAWRLEVLDNLAFGDNGVSTMHNISLTASMELRLGARPRSYWPWRSSRNVW</sequence>